<comment type="caution">
    <text evidence="1">The sequence shown here is derived from an EMBL/GenBank/DDBJ whole genome shotgun (WGS) entry which is preliminary data.</text>
</comment>
<accession>A0A2M8WJY9</accession>
<name>A0A2M8WJY9_9RHOB</name>
<keyword evidence="2" id="KW-1185">Reference proteome</keyword>
<evidence type="ECO:0000313" key="2">
    <source>
        <dbReference type="Proteomes" id="UP000228531"/>
    </source>
</evidence>
<evidence type="ECO:0000313" key="1">
    <source>
        <dbReference type="EMBL" id="PJI91244.1"/>
    </source>
</evidence>
<organism evidence="1 2">
    <name type="scientific">Yoonia maricola</name>
    <dbReference type="NCBI Taxonomy" id="420999"/>
    <lineage>
        <taxon>Bacteria</taxon>
        <taxon>Pseudomonadati</taxon>
        <taxon>Pseudomonadota</taxon>
        <taxon>Alphaproteobacteria</taxon>
        <taxon>Rhodobacterales</taxon>
        <taxon>Paracoccaceae</taxon>
        <taxon>Yoonia</taxon>
    </lineage>
</organism>
<sequence length="55" mass="6155">MRYGYPKDALFCLSNTTFQHGKTTRHMVGCANVNWGLAPRCVLAYNHPVVFLGVV</sequence>
<protein>
    <submittedName>
        <fullName evidence="1">Uncharacterized protein</fullName>
    </submittedName>
</protein>
<dbReference type="EMBL" id="PGTY01000001">
    <property type="protein sequence ID" value="PJI91244.1"/>
    <property type="molecule type" value="Genomic_DNA"/>
</dbReference>
<proteinExistence type="predicted"/>
<dbReference type="Proteomes" id="UP000228531">
    <property type="component" value="Unassembled WGS sequence"/>
</dbReference>
<gene>
    <name evidence="1" type="ORF">BC777_0068</name>
</gene>
<reference evidence="1 2" key="1">
    <citation type="submission" date="2017-11" db="EMBL/GenBank/DDBJ databases">
        <title>Genomic Encyclopedia of Archaeal and Bacterial Type Strains, Phase II (KMG-II): From Individual Species to Whole Genera.</title>
        <authorList>
            <person name="Goeker M."/>
        </authorList>
    </citation>
    <scope>NUCLEOTIDE SEQUENCE [LARGE SCALE GENOMIC DNA]</scope>
    <source>
        <strain evidence="1 2">DSM 29128</strain>
    </source>
</reference>
<dbReference type="AlphaFoldDB" id="A0A2M8WJY9"/>